<comment type="caution">
    <text evidence="5">The sequence shown here is derived from an EMBL/GenBank/DDBJ whole genome shotgun (WGS) entry which is preliminary data.</text>
</comment>
<organism evidence="5">
    <name type="scientific">bioreactor metagenome</name>
    <dbReference type="NCBI Taxonomy" id="1076179"/>
    <lineage>
        <taxon>unclassified sequences</taxon>
        <taxon>metagenomes</taxon>
        <taxon>ecological metagenomes</taxon>
    </lineage>
</organism>
<keyword evidence="2" id="KW-0238">DNA-binding</keyword>
<name>A0A645FI72_9ZZZZ</name>
<dbReference type="SUPFAM" id="SSF46785">
    <property type="entry name" value="Winged helix' DNA-binding domain"/>
    <property type="match status" value="1"/>
</dbReference>
<dbReference type="EMBL" id="VSSQ01058215">
    <property type="protein sequence ID" value="MPN11943.1"/>
    <property type="molecule type" value="Genomic_DNA"/>
</dbReference>
<evidence type="ECO:0000256" key="2">
    <source>
        <dbReference type="ARBA" id="ARBA00023125"/>
    </source>
</evidence>
<gene>
    <name evidence="5" type="ORF">SDC9_159252</name>
</gene>
<dbReference type="Pfam" id="PF01047">
    <property type="entry name" value="MarR"/>
    <property type="match status" value="1"/>
</dbReference>
<proteinExistence type="predicted"/>
<keyword evidence="1" id="KW-0805">Transcription regulation</keyword>
<dbReference type="InterPro" id="IPR000835">
    <property type="entry name" value="HTH_MarR-typ"/>
</dbReference>
<dbReference type="SMART" id="SM00347">
    <property type="entry name" value="HTH_MARR"/>
    <property type="match status" value="1"/>
</dbReference>
<feature type="domain" description="HTH marR-type" evidence="4">
    <location>
        <begin position="3"/>
        <end position="132"/>
    </location>
</feature>
<sequence length="146" mass="17431">MNENQLIHKLINVFEYKNSYPLKSSNIQPQDMYVLERIYFLEKVKIRDISKQYDIPPSTLTGIIDRLETKKYIERIRSTEDRRTIELIATELGKQVVKEHVEEDKLFSLNFFNTLQEDKKQLFKELLAELLTNVKKESLFNANNIY</sequence>
<dbReference type="Gene3D" id="1.10.10.10">
    <property type="entry name" value="Winged helix-like DNA-binding domain superfamily/Winged helix DNA-binding domain"/>
    <property type="match status" value="1"/>
</dbReference>
<protein>
    <recommendedName>
        <fullName evidence="4">HTH marR-type domain-containing protein</fullName>
    </recommendedName>
</protein>
<dbReference type="GO" id="GO:0003700">
    <property type="term" value="F:DNA-binding transcription factor activity"/>
    <property type="evidence" value="ECO:0007669"/>
    <property type="project" value="InterPro"/>
</dbReference>
<dbReference type="InterPro" id="IPR036388">
    <property type="entry name" value="WH-like_DNA-bd_sf"/>
</dbReference>
<accession>A0A645FI72</accession>
<evidence type="ECO:0000259" key="4">
    <source>
        <dbReference type="PROSITE" id="PS50995"/>
    </source>
</evidence>
<dbReference type="PANTHER" id="PTHR42756">
    <property type="entry name" value="TRANSCRIPTIONAL REGULATOR, MARR"/>
    <property type="match status" value="1"/>
</dbReference>
<dbReference type="PROSITE" id="PS50995">
    <property type="entry name" value="HTH_MARR_2"/>
    <property type="match status" value="1"/>
</dbReference>
<evidence type="ECO:0000313" key="5">
    <source>
        <dbReference type="EMBL" id="MPN11943.1"/>
    </source>
</evidence>
<evidence type="ECO:0000256" key="1">
    <source>
        <dbReference type="ARBA" id="ARBA00023015"/>
    </source>
</evidence>
<dbReference type="InterPro" id="IPR036390">
    <property type="entry name" value="WH_DNA-bd_sf"/>
</dbReference>
<evidence type="ECO:0000256" key="3">
    <source>
        <dbReference type="ARBA" id="ARBA00023163"/>
    </source>
</evidence>
<keyword evidence="3" id="KW-0804">Transcription</keyword>
<reference evidence="5" key="1">
    <citation type="submission" date="2019-08" db="EMBL/GenBank/DDBJ databases">
        <authorList>
            <person name="Kucharzyk K."/>
            <person name="Murdoch R.W."/>
            <person name="Higgins S."/>
            <person name="Loffler F."/>
        </authorList>
    </citation>
    <scope>NUCLEOTIDE SEQUENCE</scope>
</reference>
<dbReference type="AlphaFoldDB" id="A0A645FI72"/>
<dbReference type="GO" id="GO:0003677">
    <property type="term" value="F:DNA binding"/>
    <property type="evidence" value="ECO:0007669"/>
    <property type="project" value="UniProtKB-KW"/>
</dbReference>
<dbReference type="PANTHER" id="PTHR42756:SF1">
    <property type="entry name" value="TRANSCRIPTIONAL REPRESSOR OF EMRAB OPERON"/>
    <property type="match status" value="1"/>
</dbReference>